<accession>A0A0D9X3G9</accession>
<evidence type="ECO:0000256" key="1">
    <source>
        <dbReference type="SAM" id="MobiDB-lite"/>
    </source>
</evidence>
<dbReference type="Proteomes" id="UP000032180">
    <property type="component" value="Chromosome 8"/>
</dbReference>
<evidence type="ECO:0000313" key="2">
    <source>
        <dbReference type="EnsemblPlants" id="LPERR08G00440.1"/>
    </source>
</evidence>
<feature type="region of interest" description="Disordered" evidence="1">
    <location>
        <begin position="138"/>
        <end position="170"/>
    </location>
</feature>
<dbReference type="PANTHER" id="PTHR33165:SF85">
    <property type="entry name" value="OS08G0285100 PROTEIN"/>
    <property type="match status" value="1"/>
</dbReference>
<reference evidence="3" key="2">
    <citation type="submission" date="2013-12" db="EMBL/GenBank/DDBJ databases">
        <authorList>
            <person name="Yu Y."/>
            <person name="Lee S."/>
            <person name="de Baynast K."/>
            <person name="Wissotski M."/>
            <person name="Liu L."/>
            <person name="Talag J."/>
            <person name="Goicoechea J."/>
            <person name="Angelova A."/>
            <person name="Jetty R."/>
            <person name="Kudrna D."/>
            <person name="Golser W."/>
            <person name="Rivera L."/>
            <person name="Zhang J."/>
            <person name="Wing R."/>
        </authorList>
    </citation>
    <scope>NUCLEOTIDE SEQUENCE</scope>
</reference>
<reference evidence="2 3" key="1">
    <citation type="submission" date="2012-08" db="EMBL/GenBank/DDBJ databases">
        <title>Oryza genome evolution.</title>
        <authorList>
            <person name="Wing R.A."/>
        </authorList>
    </citation>
    <scope>NUCLEOTIDE SEQUENCE</scope>
</reference>
<organism evidence="2 3">
    <name type="scientific">Leersia perrieri</name>
    <dbReference type="NCBI Taxonomy" id="77586"/>
    <lineage>
        <taxon>Eukaryota</taxon>
        <taxon>Viridiplantae</taxon>
        <taxon>Streptophyta</taxon>
        <taxon>Embryophyta</taxon>
        <taxon>Tracheophyta</taxon>
        <taxon>Spermatophyta</taxon>
        <taxon>Magnoliopsida</taxon>
        <taxon>Liliopsida</taxon>
        <taxon>Poales</taxon>
        <taxon>Poaceae</taxon>
        <taxon>BOP clade</taxon>
        <taxon>Oryzoideae</taxon>
        <taxon>Oryzeae</taxon>
        <taxon>Oryzinae</taxon>
        <taxon>Leersia</taxon>
    </lineage>
</organism>
<dbReference type="eggNOG" id="ENOG502R8W9">
    <property type="taxonomic scope" value="Eukaryota"/>
</dbReference>
<feature type="compositionally biased region" description="Acidic residues" evidence="1">
    <location>
        <begin position="7"/>
        <end position="16"/>
    </location>
</feature>
<feature type="compositionally biased region" description="Basic residues" evidence="1">
    <location>
        <begin position="152"/>
        <end position="161"/>
    </location>
</feature>
<dbReference type="EnsemblPlants" id="LPERR08G00440.1">
    <property type="protein sequence ID" value="LPERR08G00440.1"/>
    <property type="gene ID" value="LPERR08G00440"/>
</dbReference>
<name>A0A0D9X3G9_9ORYZ</name>
<protein>
    <recommendedName>
        <fullName evidence="4">F-box domain-containing protein</fullName>
    </recommendedName>
</protein>
<dbReference type="HOGENOM" id="CLU_770223_0_0_1"/>
<keyword evidence="3" id="KW-1185">Reference proteome</keyword>
<evidence type="ECO:0000313" key="3">
    <source>
        <dbReference type="Proteomes" id="UP000032180"/>
    </source>
</evidence>
<evidence type="ECO:0008006" key="4">
    <source>
        <dbReference type="Google" id="ProtNLM"/>
    </source>
</evidence>
<proteinExistence type="predicted"/>
<dbReference type="AlphaFoldDB" id="A0A0D9X3G9"/>
<sequence length="360" mass="41150">MASLSSSEEEEDEEAHDDAVNKNKKEGCDWANDFLPEIVEEISGHLLSIDVAEYIRFRAVCKPWRNLTAAIAELDSRFRPRNWAVMSITHPEPWPHRRLLNLATAASISVVLPALADNCHLFAADGLLLTQAHLPPQPSHQFPHPFPPNLPHPRRLRRRRRQVESGGGDNIDHVRIKKLQPQDDQWRRIRRLHNPTYPRPLPAWNRTDDHHWTLVTAGDASSYLPEYDAAGKILYHSMLPWRGRCYFASPEGSVYLLDLQPPRLVEIVSQRHLCKPGTHHLVNRVLSFLVAGDDGDGDGIPMMRSMTSKFSVYHVDDRRIEPPHQFGMDEYHRLVPGARPCNLDQYLVNYVDAAHGFSVN</sequence>
<feature type="region of interest" description="Disordered" evidence="1">
    <location>
        <begin position="1"/>
        <end position="22"/>
    </location>
</feature>
<dbReference type="PANTHER" id="PTHR33165">
    <property type="entry name" value="F-BOX DOMAIN CONTAINING PROTEIN-LIKE-RELATED"/>
    <property type="match status" value="1"/>
</dbReference>
<reference evidence="2" key="3">
    <citation type="submission" date="2015-04" db="UniProtKB">
        <authorList>
            <consortium name="EnsemblPlants"/>
        </authorList>
    </citation>
    <scope>IDENTIFICATION</scope>
</reference>
<dbReference type="Gramene" id="LPERR08G00440.1">
    <property type="protein sequence ID" value="LPERR08G00440.1"/>
    <property type="gene ID" value="LPERR08G00440"/>
</dbReference>